<dbReference type="Pfam" id="PF21715">
    <property type="entry name" value="CggR_N"/>
    <property type="match status" value="1"/>
</dbReference>
<accession>Q8CX99</accession>
<gene>
    <name evidence="7" type="primary">cggR</name>
</gene>
<dbReference type="InterPro" id="IPR036388">
    <property type="entry name" value="WH-like_DNA-bd_sf"/>
</dbReference>
<dbReference type="Pfam" id="PF04198">
    <property type="entry name" value="Sugar-bind"/>
    <property type="match status" value="1"/>
</dbReference>
<feature type="domain" description="Sugar-binding" evidence="5">
    <location>
        <begin position="91"/>
        <end position="338"/>
    </location>
</feature>
<dbReference type="GO" id="GO:0003677">
    <property type="term" value="F:DNA binding"/>
    <property type="evidence" value="ECO:0007669"/>
    <property type="project" value="UniProtKB-KW"/>
</dbReference>
<evidence type="ECO:0000256" key="1">
    <source>
        <dbReference type="ARBA" id="ARBA00010466"/>
    </source>
</evidence>
<dbReference type="Proteomes" id="UP000000822">
    <property type="component" value="Chromosome"/>
</dbReference>
<keyword evidence="4" id="KW-0804">Transcription</keyword>
<dbReference type="RefSeq" id="WP_011066830.1">
    <property type="nucleotide sequence ID" value="NC_004193.1"/>
</dbReference>
<dbReference type="InterPro" id="IPR007324">
    <property type="entry name" value="Sugar-bd_dom_put"/>
</dbReference>
<name>Q8CX99_OCEIH</name>
<evidence type="ECO:0000256" key="2">
    <source>
        <dbReference type="ARBA" id="ARBA00023015"/>
    </source>
</evidence>
<keyword evidence="2" id="KW-0805">Transcription regulation</keyword>
<proteinExistence type="inferred from homology"/>
<organism evidence="7 8">
    <name type="scientific">Oceanobacillus iheyensis (strain DSM 14371 / CIP 107618 / JCM 11309 / KCTC 3954 / HTE831)</name>
    <dbReference type="NCBI Taxonomy" id="221109"/>
    <lineage>
        <taxon>Bacteria</taxon>
        <taxon>Bacillati</taxon>
        <taxon>Bacillota</taxon>
        <taxon>Bacilli</taxon>
        <taxon>Bacillales</taxon>
        <taxon>Bacillaceae</taxon>
        <taxon>Oceanobacillus</taxon>
    </lineage>
</organism>
<dbReference type="PhylomeDB" id="Q8CX99"/>
<dbReference type="STRING" id="221109.gene:10734690"/>
<dbReference type="KEGG" id="oih:OB2439"/>
<evidence type="ECO:0000313" key="8">
    <source>
        <dbReference type="Proteomes" id="UP000000822"/>
    </source>
</evidence>
<dbReference type="Gene3D" id="1.10.10.10">
    <property type="entry name" value="Winged helix-like DNA-binding domain superfamily/Winged helix DNA-binding domain"/>
    <property type="match status" value="1"/>
</dbReference>
<dbReference type="EMBL" id="BA000028">
    <property type="protein sequence ID" value="BAC14395.1"/>
    <property type="molecule type" value="Genomic_DNA"/>
</dbReference>
<dbReference type="InterPro" id="IPR051054">
    <property type="entry name" value="SorC_transcr_regulators"/>
</dbReference>
<evidence type="ECO:0000256" key="4">
    <source>
        <dbReference type="ARBA" id="ARBA00023163"/>
    </source>
</evidence>
<sequence length="339" mass="37304">MDSIIDLQKKLVPELVHVMKERYSLLKSVESLQPIGRRSLAENTNLTERHVRSEIDLLHAQGLVEITTKGMFITKEGKVVLEQLAAMIGEISGLHVLEKRIKEILSVDSVIVVPGDSDQRTSIKTEMGKATVSYLRKKLTSTNTIAVTGGSTIAAVADAMTPLTKDKQVLFVPARGGIGEKVENQASRIVSEMARKTDGDYRMLYVPDPISDSTYETIMKEPHIVEALEVIKSSNIVLHGVGDALKMAERRRSSDEVMQLLKKKNAVGEAFGYYFDEFGNVIYKVKTVGIQLQDIDDKKQVITVAGGSSKAKAIVSYFKQAKSNILITDQGAAEEILRG</sequence>
<dbReference type="AlphaFoldDB" id="Q8CX99"/>
<reference evidence="7 8" key="1">
    <citation type="journal article" date="2001" name="FEMS Microbiol. Lett.">
        <title>Oceanobacillus iheyensis gen. nov., sp. nov., a deep-sea extremely halotolerant and alkaliphilic species isolated from a depth of 1050 m on the Iheya Ridge.</title>
        <authorList>
            <person name="Lu J."/>
            <person name="Nogi Y."/>
            <person name="Takami H."/>
        </authorList>
    </citation>
    <scope>NUCLEOTIDE SEQUENCE [LARGE SCALE GENOMIC DNA]</scope>
    <source>
        <strain evidence="8">DSM 14371 / CIP 107618 / JCM 11309 / KCTC 3954 / HTE831</strain>
    </source>
</reference>
<evidence type="ECO:0000313" key="7">
    <source>
        <dbReference type="EMBL" id="BAC14395.1"/>
    </source>
</evidence>
<dbReference type="SUPFAM" id="SSF46785">
    <property type="entry name" value="Winged helix' DNA-binding domain"/>
    <property type="match status" value="1"/>
</dbReference>
<dbReference type="Gene3D" id="3.40.50.1360">
    <property type="match status" value="1"/>
</dbReference>
<dbReference type="InterPro" id="IPR037171">
    <property type="entry name" value="NagB/RpiA_transferase-like"/>
</dbReference>
<dbReference type="InterPro" id="IPR036390">
    <property type="entry name" value="WH_DNA-bd_sf"/>
</dbReference>
<dbReference type="PANTHER" id="PTHR34294">
    <property type="entry name" value="TRANSCRIPTIONAL REGULATOR-RELATED"/>
    <property type="match status" value="1"/>
</dbReference>
<keyword evidence="8" id="KW-1185">Reference proteome</keyword>
<dbReference type="HOGENOM" id="CLU_054506_2_0_9"/>
<dbReference type="PANTHER" id="PTHR34294:SF5">
    <property type="entry name" value="CENTRAL GLYCOLYTIC GENES REGULATOR"/>
    <property type="match status" value="1"/>
</dbReference>
<dbReference type="eggNOG" id="COG2390">
    <property type="taxonomic scope" value="Bacteria"/>
</dbReference>
<dbReference type="OrthoDB" id="9793820at2"/>
<reference evidence="7 8" key="2">
    <citation type="journal article" date="2002" name="Nucleic Acids Res.">
        <title>Genome sequence of Oceanobacillus iheyensis isolated from the Iheya Ridge and its unexpected adaptive capabilities to extreme environments.</title>
        <authorList>
            <person name="Takami H."/>
            <person name="Takaki Y."/>
            <person name="Uchiyama I."/>
        </authorList>
    </citation>
    <scope>NUCLEOTIDE SEQUENCE [LARGE SCALE GENOMIC DNA]</scope>
    <source>
        <strain evidence="8">DSM 14371 / CIP 107618 / JCM 11309 / KCTC 3954 / HTE831</strain>
    </source>
</reference>
<dbReference type="GO" id="GO:0030246">
    <property type="term" value="F:carbohydrate binding"/>
    <property type="evidence" value="ECO:0007669"/>
    <property type="project" value="InterPro"/>
</dbReference>
<dbReference type="SUPFAM" id="SSF100950">
    <property type="entry name" value="NagB/RpiA/CoA transferase-like"/>
    <property type="match status" value="1"/>
</dbReference>
<comment type="similarity">
    <text evidence="1">Belongs to the SorC transcriptional regulatory family.</text>
</comment>
<feature type="domain" description="CggR N-terminal DNA binding" evidence="6">
    <location>
        <begin position="18"/>
        <end position="88"/>
    </location>
</feature>
<evidence type="ECO:0000259" key="5">
    <source>
        <dbReference type="Pfam" id="PF04198"/>
    </source>
</evidence>
<dbReference type="InterPro" id="IPR048715">
    <property type="entry name" value="CggR_N"/>
</dbReference>
<evidence type="ECO:0000259" key="6">
    <source>
        <dbReference type="Pfam" id="PF21715"/>
    </source>
</evidence>
<protein>
    <submittedName>
        <fullName evidence="7">Transcriptional repressor of gapA operon (Central glycolytic genes regulator)</fullName>
    </submittedName>
</protein>
<keyword evidence="3" id="KW-0238">DNA-binding</keyword>
<evidence type="ECO:0000256" key="3">
    <source>
        <dbReference type="ARBA" id="ARBA00023125"/>
    </source>
</evidence>